<feature type="compositionally biased region" description="Basic and acidic residues" evidence="1">
    <location>
        <begin position="13"/>
        <end position="41"/>
    </location>
</feature>
<gene>
    <name evidence="4" type="primary">LOC106818318</name>
</gene>
<name>A0ABM1F251_PRICU</name>
<dbReference type="InterPro" id="IPR015411">
    <property type="entry name" value="Rep_factor_Mcm10_C"/>
</dbReference>
<dbReference type="RefSeq" id="XP_014678522.1">
    <property type="nucleotide sequence ID" value="XM_014823036.1"/>
</dbReference>
<dbReference type="Pfam" id="PF24863">
    <property type="entry name" value="zf-CCCH_Mcm10"/>
    <property type="match status" value="1"/>
</dbReference>
<reference evidence="4" key="1">
    <citation type="submission" date="2025-08" db="UniProtKB">
        <authorList>
            <consortium name="RefSeq"/>
        </authorList>
    </citation>
    <scope>IDENTIFICATION</scope>
</reference>
<feature type="domain" description="Replication factor Mcm10 C-terminal" evidence="2">
    <location>
        <begin position="1"/>
        <end position="179"/>
    </location>
</feature>
<organism evidence="3 4">
    <name type="scientific">Priapulus caudatus</name>
    <name type="common">Priapulid worm</name>
    <dbReference type="NCBI Taxonomy" id="37621"/>
    <lineage>
        <taxon>Eukaryota</taxon>
        <taxon>Metazoa</taxon>
        <taxon>Ecdysozoa</taxon>
        <taxon>Scalidophora</taxon>
        <taxon>Priapulida</taxon>
        <taxon>Priapulimorpha</taxon>
        <taxon>Priapulimorphida</taxon>
        <taxon>Priapulidae</taxon>
        <taxon>Priapulus</taxon>
    </lineage>
</organism>
<dbReference type="GeneID" id="106818318"/>
<keyword evidence="3" id="KW-1185">Reference proteome</keyword>
<dbReference type="SMART" id="SM01280">
    <property type="entry name" value="Mcm10"/>
    <property type="match status" value="1"/>
</dbReference>
<evidence type="ECO:0000256" key="1">
    <source>
        <dbReference type="SAM" id="MobiDB-lite"/>
    </source>
</evidence>
<sequence length="213" mass="24217">LKAIQKVRASRVTIEKRDPNSVRAREQPDTERERVEKRLNEHLNTGGATDDAPASKRARLGEVDLKSKEFQQMLNRKSAHQDTVDEAEVEQRDKYFDLLEKKETLEEKMAATMSTKCVAYTCKKCQRRPLYNAVGICKTSAIQITRPTTPMQKFFQCKACASSGMSDHRQDTAPPASDSTSSPAVYGRLSRLWAPPCRFLWKEILRSFPPAPR</sequence>
<evidence type="ECO:0000313" key="4">
    <source>
        <dbReference type="RefSeq" id="XP_014678522.1"/>
    </source>
</evidence>
<evidence type="ECO:0000259" key="2">
    <source>
        <dbReference type="SMART" id="SM01280"/>
    </source>
</evidence>
<feature type="non-terminal residue" evidence="4">
    <location>
        <position position="1"/>
    </location>
</feature>
<accession>A0ABM1F251</accession>
<proteinExistence type="predicted"/>
<dbReference type="InterPro" id="IPR040184">
    <property type="entry name" value="Mcm10"/>
</dbReference>
<dbReference type="Proteomes" id="UP000695022">
    <property type="component" value="Unplaced"/>
</dbReference>
<protein>
    <submittedName>
        <fullName evidence="4">Protein MCM10 homolog</fullName>
    </submittedName>
</protein>
<dbReference type="PANTHER" id="PTHR13454">
    <property type="entry name" value="PROTEIN MCM10 HOMOLOG"/>
    <property type="match status" value="1"/>
</dbReference>
<feature type="region of interest" description="Disordered" evidence="1">
    <location>
        <begin position="1"/>
        <end position="54"/>
    </location>
</feature>
<dbReference type="PANTHER" id="PTHR13454:SF11">
    <property type="entry name" value="PROTEIN MCM10 HOMOLOG"/>
    <property type="match status" value="1"/>
</dbReference>
<evidence type="ECO:0000313" key="3">
    <source>
        <dbReference type="Proteomes" id="UP000695022"/>
    </source>
</evidence>